<dbReference type="EMBL" id="JAHLJV010000017">
    <property type="protein sequence ID" value="KAK1595076.1"/>
    <property type="molecule type" value="Genomic_DNA"/>
</dbReference>
<comment type="caution">
    <text evidence="1">The sequence shown here is derived from an EMBL/GenBank/DDBJ whole genome shotgun (WGS) entry which is preliminary data.</text>
</comment>
<keyword evidence="2" id="KW-1185">Reference proteome</keyword>
<accession>A0AAD8Q4I8</accession>
<protein>
    <submittedName>
        <fullName evidence="1">Uncharacterized protein</fullName>
    </submittedName>
</protein>
<dbReference type="RefSeq" id="XP_060416165.1">
    <property type="nucleotide sequence ID" value="XM_060550755.1"/>
</dbReference>
<organism evidence="1 2">
    <name type="scientific">Colletotrichum navitas</name>
    <dbReference type="NCBI Taxonomy" id="681940"/>
    <lineage>
        <taxon>Eukaryota</taxon>
        <taxon>Fungi</taxon>
        <taxon>Dikarya</taxon>
        <taxon>Ascomycota</taxon>
        <taxon>Pezizomycotina</taxon>
        <taxon>Sordariomycetes</taxon>
        <taxon>Hypocreomycetidae</taxon>
        <taxon>Glomerellales</taxon>
        <taxon>Glomerellaceae</taxon>
        <taxon>Colletotrichum</taxon>
        <taxon>Colletotrichum graminicola species complex</taxon>
    </lineage>
</organism>
<gene>
    <name evidence="1" type="ORF">LY79DRAFT_118443</name>
</gene>
<evidence type="ECO:0000313" key="1">
    <source>
        <dbReference type="EMBL" id="KAK1595076.1"/>
    </source>
</evidence>
<dbReference type="Proteomes" id="UP001230504">
    <property type="component" value="Unassembled WGS sequence"/>
</dbReference>
<dbReference type="AlphaFoldDB" id="A0AAD8Q4I8"/>
<name>A0AAD8Q4I8_9PEZI</name>
<dbReference type="GeneID" id="85434995"/>
<sequence>MKAMGSSTVLALKNWPPLVCLPTSLFLLFLLFLLCSVQPAGLWGVASHQEKSNMSCIQCSILVADAKDTSDKRIVARGWQQHNPHAICALRVRAFELRSREAEEIRFRNKSPKSLAMIRPAVLAPCLGACVSPASRRGAMGQKQTVWPDSRSGSLRRP</sequence>
<evidence type="ECO:0000313" key="2">
    <source>
        <dbReference type="Proteomes" id="UP001230504"/>
    </source>
</evidence>
<reference evidence="1" key="1">
    <citation type="submission" date="2021-06" db="EMBL/GenBank/DDBJ databases">
        <title>Comparative genomics, transcriptomics and evolutionary studies reveal genomic signatures of adaptation to plant cell wall in hemibiotrophic fungi.</title>
        <authorList>
            <consortium name="DOE Joint Genome Institute"/>
            <person name="Baroncelli R."/>
            <person name="Diaz J.F."/>
            <person name="Benocci T."/>
            <person name="Peng M."/>
            <person name="Battaglia E."/>
            <person name="Haridas S."/>
            <person name="Andreopoulos W."/>
            <person name="Labutti K."/>
            <person name="Pangilinan J."/>
            <person name="Floch G.L."/>
            <person name="Makela M.R."/>
            <person name="Henrissat B."/>
            <person name="Grigoriev I.V."/>
            <person name="Crouch J.A."/>
            <person name="De Vries R.P."/>
            <person name="Sukno S.A."/>
            <person name="Thon M.R."/>
        </authorList>
    </citation>
    <scope>NUCLEOTIDE SEQUENCE</scope>
    <source>
        <strain evidence="1">CBS 125086</strain>
    </source>
</reference>
<proteinExistence type="predicted"/>